<dbReference type="EMBL" id="JANAVB010030817">
    <property type="protein sequence ID" value="KAJ6812877.1"/>
    <property type="molecule type" value="Genomic_DNA"/>
</dbReference>
<keyword evidence="3" id="KW-1185">Reference proteome</keyword>
<dbReference type="Pfam" id="PF03732">
    <property type="entry name" value="Retrotrans_gag"/>
    <property type="match status" value="1"/>
</dbReference>
<dbReference type="Proteomes" id="UP001140949">
    <property type="component" value="Unassembled WGS sequence"/>
</dbReference>
<evidence type="ECO:0000313" key="2">
    <source>
        <dbReference type="EMBL" id="KAJ6812877.1"/>
    </source>
</evidence>
<dbReference type="AlphaFoldDB" id="A0AAX6F8U0"/>
<organism evidence="2 3">
    <name type="scientific">Iris pallida</name>
    <name type="common">Sweet iris</name>
    <dbReference type="NCBI Taxonomy" id="29817"/>
    <lineage>
        <taxon>Eukaryota</taxon>
        <taxon>Viridiplantae</taxon>
        <taxon>Streptophyta</taxon>
        <taxon>Embryophyta</taxon>
        <taxon>Tracheophyta</taxon>
        <taxon>Spermatophyta</taxon>
        <taxon>Magnoliopsida</taxon>
        <taxon>Liliopsida</taxon>
        <taxon>Asparagales</taxon>
        <taxon>Iridaceae</taxon>
        <taxon>Iridoideae</taxon>
        <taxon>Irideae</taxon>
        <taxon>Iris</taxon>
    </lineage>
</organism>
<gene>
    <name evidence="2" type="ORF">M6B38_146075</name>
</gene>
<accession>A0AAX6F8U0</accession>
<feature type="domain" description="Retrotransposon gag" evidence="1">
    <location>
        <begin position="189"/>
        <end position="279"/>
    </location>
</feature>
<reference evidence="2" key="2">
    <citation type="submission" date="2023-04" db="EMBL/GenBank/DDBJ databases">
        <authorList>
            <person name="Bruccoleri R.E."/>
            <person name="Oakeley E.J."/>
            <person name="Faust A.-M."/>
            <person name="Dessus-Babus S."/>
            <person name="Altorfer M."/>
            <person name="Burckhardt D."/>
            <person name="Oertli M."/>
            <person name="Naumann U."/>
            <person name="Petersen F."/>
            <person name="Wong J."/>
        </authorList>
    </citation>
    <scope>NUCLEOTIDE SEQUENCE</scope>
    <source>
        <strain evidence="2">GSM-AAB239-AS_SAM_17_03QT</strain>
        <tissue evidence="2">Leaf</tissue>
    </source>
</reference>
<sequence length="318" mass="35886">MMGWNIKEEEVTPSTTVWAADHPCAQLRVAYHDCFNSRPPTTPGLIARGAINLVSEPLDPVAEVSGERETSSSPETRSLPELCGRVRALEGHVHQLHQKFDRLLEELARSREGSESPNGRIVAPDLQMPNCLTPISGYNIQSGQTSWGQPTLMLELPDYDGIADVEEWLLRVGHYFNYYGVPDWDRVKICAVQMKGSAAHWFDWLMKIRGGMLSWEDFCQAIRIEFGPSQFTDHAIELKLLRQEGSVHDYDLQFRKLSMRVQGISESCLISEYIGGLKEEIRYEVQLANPSSIAAAMQVSRLQEAKFLAVKRTQKGTH</sequence>
<proteinExistence type="predicted"/>
<name>A0AAX6F8U0_IRIPA</name>
<evidence type="ECO:0000259" key="1">
    <source>
        <dbReference type="Pfam" id="PF03732"/>
    </source>
</evidence>
<reference evidence="2" key="1">
    <citation type="journal article" date="2023" name="GigaByte">
        <title>Genome assembly of the bearded iris, Iris pallida Lam.</title>
        <authorList>
            <person name="Bruccoleri R.E."/>
            <person name="Oakeley E.J."/>
            <person name="Faust A.M.E."/>
            <person name="Altorfer M."/>
            <person name="Dessus-Babus S."/>
            <person name="Burckhardt D."/>
            <person name="Oertli M."/>
            <person name="Naumann U."/>
            <person name="Petersen F."/>
            <person name="Wong J."/>
        </authorList>
    </citation>
    <scope>NUCLEOTIDE SEQUENCE</scope>
    <source>
        <strain evidence="2">GSM-AAB239-AS_SAM_17_03QT</strain>
    </source>
</reference>
<evidence type="ECO:0000313" key="3">
    <source>
        <dbReference type="Proteomes" id="UP001140949"/>
    </source>
</evidence>
<dbReference type="InterPro" id="IPR005162">
    <property type="entry name" value="Retrotrans_gag_dom"/>
</dbReference>
<comment type="caution">
    <text evidence="2">The sequence shown here is derived from an EMBL/GenBank/DDBJ whole genome shotgun (WGS) entry which is preliminary data.</text>
</comment>
<protein>
    <recommendedName>
        <fullName evidence="1">Retrotransposon gag domain-containing protein</fullName>
    </recommendedName>
</protein>